<reference evidence="2" key="2">
    <citation type="submission" date="2023-06" db="EMBL/GenBank/DDBJ databases">
        <authorList>
            <consortium name="Lawrence Berkeley National Laboratory"/>
            <person name="Mondo S.J."/>
            <person name="Hensen N."/>
            <person name="Bonometti L."/>
            <person name="Westerberg I."/>
            <person name="Brannstrom I.O."/>
            <person name="Guillou S."/>
            <person name="Cros-Aarteil S."/>
            <person name="Calhoun S."/>
            <person name="Haridas S."/>
            <person name="Kuo A."/>
            <person name="Pangilinan J."/>
            <person name="Riley R."/>
            <person name="Labutti K."/>
            <person name="Andreopoulos B."/>
            <person name="Lipzen A."/>
            <person name="Chen C."/>
            <person name="Yanf M."/>
            <person name="Daum C."/>
            <person name="Ng V."/>
            <person name="Clum A."/>
            <person name="Steindorff A."/>
            <person name="Ohm R."/>
            <person name="Martin F."/>
            <person name="Silar P."/>
            <person name="Natvig D."/>
            <person name="Lalanne C."/>
            <person name="Gautier V."/>
            <person name="Ament-Velasquez S.L."/>
            <person name="Kruys A."/>
            <person name="Hutchinson M.I."/>
            <person name="Powell A.J."/>
            <person name="Barry K."/>
            <person name="Miller A.N."/>
            <person name="Grigoriev I.V."/>
            <person name="Debuchy R."/>
            <person name="Gladieux P."/>
            <person name="Thoren M.H."/>
            <person name="Johannesson H."/>
        </authorList>
    </citation>
    <scope>NUCLEOTIDE SEQUENCE</scope>
    <source>
        <strain evidence="2">PSN324</strain>
    </source>
</reference>
<name>A0AAV9HSA1_9PEZI</name>
<sequence>MGIFSFLHRKSEKNKAAAALKANAYDFASTGSLPIQGGRYPYGSACHVDSHSTGAYPVAGNGPNVVDTLSRGRPVMSQTQLPLDVGPSSDEQAAPAPGVPLYREQSAERPSTAPNGRPPSFIFSGSVTRLKKNQVKRAPPVSFRMFTNSTNDAMAPASRPASQGSVFTLADAPQRAPAHSRSNSMRSDGGRGFKDVLDAHSEIAPLDFWARVKATGARDYGEDVADRNLGQNGFDLESTQVKSYYAKSSAPIPNDALAASLSKRTSRTSMREAAQTKWPRASIPRSVPNDLTASVPRYMSTESGLYNDVKTAGGGHLIRRVSLNTYMPATTSNDTNSAASLTRTRGGSIKSEHDMKLGVNLSELGAPISLGPPKTPKETSPRTPRIPRDSVVLAKKRAETIVSDRTVGEHPSPDRTFALRSAITRSPHRGSISANPSSAAAYPPLSPRKRHSLHTLQSSISSTVASRDSTAALITPLAYPRTAITPFHNQQQQQQQQKAAVPEEETFDLGKLIMMHSDNTAALVDFVESSAPFQKKQPSIIHEEESSSSRPPSWSFPLVTPEPVTTTTAAPVLDNMPEPVPIRTRSLRGWSASSGTPTASARSSSPSFQLRPQTADTSIDLNYCPPLTTAPSPPPTPKSGSFNIDDYISDDEEINSFKHTAEGEEELLFKDVEGYGPGEGFQLPGLSESIFGGEMAGRILRGVKSTPEFEHVEEDEKGQCGEYYGYNG</sequence>
<reference evidence="2" key="1">
    <citation type="journal article" date="2023" name="Mol. Phylogenet. Evol.">
        <title>Genome-scale phylogeny and comparative genomics of the fungal order Sordariales.</title>
        <authorList>
            <person name="Hensen N."/>
            <person name="Bonometti L."/>
            <person name="Westerberg I."/>
            <person name="Brannstrom I.O."/>
            <person name="Guillou S."/>
            <person name="Cros-Aarteil S."/>
            <person name="Calhoun S."/>
            <person name="Haridas S."/>
            <person name="Kuo A."/>
            <person name="Mondo S."/>
            <person name="Pangilinan J."/>
            <person name="Riley R."/>
            <person name="LaButti K."/>
            <person name="Andreopoulos B."/>
            <person name="Lipzen A."/>
            <person name="Chen C."/>
            <person name="Yan M."/>
            <person name="Daum C."/>
            <person name="Ng V."/>
            <person name="Clum A."/>
            <person name="Steindorff A."/>
            <person name="Ohm R.A."/>
            <person name="Martin F."/>
            <person name="Silar P."/>
            <person name="Natvig D.O."/>
            <person name="Lalanne C."/>
            <person name="Gautier V."/>
            <person name="Ament-Velasquez S.L."/>
            <person name="Kruys A."/>
            <person name="Hutchinson M.I."/>
            <person name="Powell A.J."/>
            <person name="Barry K."/>
            <person name="Miller A.N."/>
            <person name="Grigoriev I.V."/>
            <person name="Debuchy R."/>
            <person name="Gladieux P."/>
            <person name="Hiltunen Thoren M."/>
            <person name="Johannesson H."/>
        </authorList>
    </citation>
    <scope>NUCLEOTIDE SEQUENCE</scope>
    <source>
        <strain evidence="2">PSN324</strain>
    </source>
</reference>
<feature type="non-terminal residue" evidence="2">
    <location>
        <position position="728"/>
    </location>
</feature>
<feature type="compositionally biased region" description="Low complexity" evidence="1">
    <location>
        <begin position="591"/>
        <end position="607"/>
    </location>
</feature>
<feature type="region of interest" description="Disordered" evidence="1">
    <location>
        <begin position="534"/>
        <end position="556"/>
    </location>
</feature>
<comment type="caution">
    <text evidence="2">The sequence shown here is derived from an EMBL/GenBank/DDBJ whole genome shotgun (WGS) entry which is preliminary data.</text>
</comment>
<dbReference type="Proteomes" id="UP001321749">
    <property type="component" value="Unassembled WGS sequence"/>
</dbReference>
<protein>
    <submittedName>
        <fullName evidence="2">Uncharacterized protein</fullName>
    </submittedName>
</protein>
<proteinExistence type="predicted"/>
<feature type="region of interest" description="Disordered" evidence="1">
    <location>
        <begin position="79"/>
        <end position="98"/>
    </location>
</feature>
<evidence type="ECO:0000256" key="1">
    <source>
        <dbReference type="SAM" id="MobiDB-lite"/>
    </source>
</evidence>
<accession>A0AAV9HSA1</accession>
<evidence type="ECO:0000313" key="2">
    <source>
        <dbReference type="EMBL" id="KAK4463742.1"/>
    </source>
</evidence>
<dbReference type="AlphaFoldDB" id="A0AAV9HSA1"/>
<organism evidence="2 3">
    <name type="scientific">Cladorrhinum samala</name>
    <dbReference type="NCBI Taxonomy" id="585594"/>
    <lineage>
        <taxon>Eukaryota</taxon>
        <taxon>Fungi</taxon>
        <taxon>Dikarya</taxon>
        <taxon>Ascomycota</taxon>
        <taxon>Pezizomycotina</taxon>
        <taxon>Sordariomycetes</taxon>
        <taxon>Sordariomycetidae</taxon>
        <taxon>Sordariales</taxon>
        <taxon>Podosporaceae</taxon>
        <taxon>Cladorrhinum</taxon>
    </lineage>
</organism>
<keyword evidence="3" id="KW-1185">Reference proteome</keyword>
<feature type="region of interest" description="Disordered" evidence="1">
    <location>
        <begin position="586"/>
        <end position="641"/>
    </location>
</feature>
<evidence type="ECO:0000313" key="3">
    <source>
        <dbReference type="Proteomes" id="UP001321749"/>
    </source>
</evidence>
<feature type="region of interest" description="Disordered" evidence="1">
    <location>
        <begin position="260"/>
        <end position="289"/>
    </location>
</feature>
<dbReference type="EMBL" id="MU864956">
    <property type="protein sequence ID" value="KAK4463742.1"/>
    <property type="molecule type" value="Genomic_DNA"/>
</dbReference>
<gene>
    <name evidence="2" type="ORF">QBC42DRAFT_198487</name>
</gene>
<feature type="region of interest" description="Disordered" evidence="1">
    <location>
        <begin position="103"/>
        <end position="125"/>
    </location>
</feature>
<feature type="region of interest" description="Disordered" evidence="1">
    <location>
        <begin position="365"/>
        <end position="385"/>
    </location>
</feature>
<feature type="region of interest" description="Disordered" evidence="1">
    <location>
        <begin position="426"/>
        <end position="452"/>
    </location>
</feature>
<feature type="compositionally biased region" description="Polar residues" evidence="1">
    <location>
        <begin position="608"/>
        <end position="620"/>
    </location>
</feature>
<feature type="compositionally biased region" description="Low complexity" evidence="1">
    <location>
        <begin position="433"/>
        <end position="443"/>
    </location>
</feature>